<feature type="transmembrane region" description="Helical" evidence="8">
    <location>
        <begin position="294"/>
        <end position="314"/>
    </location>
</feature>
<dbReference type="GO" id="GO:0022857">
    <property type="term" value="F:transmembrane transporter activity"/>
    <property type="evidence" value="ECO:0007669"/>
    <property type="project" value="InterPro"/>
</dbReference>
<protein>
    <recommendedName>
        <fullName evidence="11">Major facilitator superfamily (MFS) profile domain-containing protein</fullName>
    </recommendedName>
</protein>
<evidence type="ECO:0000256" key="7">
    <source>
        <dbReference type="SAM" id="MobiDB-lite"/>
    </source>
</evidence>
<dbReference type="AlphaFoldDB" id="A0AAV9N121"/>
<evidence type="ECO:0000256" key="8">
    <source>
        <dbReference type="SAM" id="Phobius"/>
    </source>
</evidence>
<dbReference type="InterPro" id="IPR036259">
    <property type="entry name" value="MFS_trans_sf"/>
</dbReference>
<dbReference type="InterPro" id="IPR011701">
    <property type="entry name" value="MFS"/>
</dbReference>
<evidence type="ECO:0000256" key="3">
    <source>
        <dbReference type="ARBA" id="ARBA00022692"/>
    </source>
</evidence>
<dbReference type="RefSeq" id="XP_064702286.1">
    <property type="nucleotide sequence ID" value="XM_064851017.1"/>
</dbReference>
<sequence length="499" mass="56297">MAKAEEIFSTTTSTEGTSENSSTNEAVERANPNPSKERSFFAWFDKNDGPIERRLILKLDFLTLSFACLGFWVMYIDRGILANAYVSGMRSDLKLFGNEFVQLGSVFTVGYATSMIPATLLVTKVPAHIVLPLSTFSWGLFTMLAFWAKNFSQLAAYRFIIGFCEGPFFCSIHYVLGSWYRPDELVRRAGIFYMSSGAGTISTGVLAARIYSDLDGALGHAGWRWMFLIGALCTFPIAIWGAVLFPGALREEKRWFMTPAEHTIALERMRLVGRSSPKGLPFAWSSVKRFFGRWHWWVLVPWNIIWILGMGWWGQHILWLRAQPQYSIVQVNNYTAVSPSLGVVFIFAFSWVVDKWGDKAKIPLFGFVTTMTFIASLGFVLYDKSSIQWKWFSVSIGYMLVSLSPVIYSHANLVCAGDAEERAFVISSMLATGTAFNAWVPLFVWPTVEAPRLFKGYTFTTVLQPVYFAFSVFVFVYSKKKMKQEASEKIAAEAQAIEA</sequence>
<feature type="transmembrane region" description="Helical" evidence="8">
    <location>
        <begin position="457"/>
        <end position="477"/>
    </location>
</feature>
<dbReference type="Pfam" id="PF07690">
    <property type="entry name" value="MFS_1"/>
    <property type="match status" value="1"/>
</dbReference>
<evidence type="ECO:0000256" key="2">
    <source>
        <dbReference type="ARBA" id="ARBA00022448"/>
    </source>
</evidence>
<feature type="transmembrane region" description="Helical" evidence="8">
    <location>
        <begin position="388"/>
        <end position="411"/>
    </location>
</feature>
<feature type="transmembrane region" description="Helical" evidence="8">
    <location>
        <begin position="423"/>
        <end position="445"/>
    </location>
</feature>
<evidence type="ECO:0000256" key="4">
    <source>
        <dbReference type="ARBA" id="ARBA00022989"/>
    </source>
</evidence>
<keyword evidence="3 8" id="KW-0812">Transmembrane</keyword>
<evidence type="ECO:0000313" key="9">
    <source>
        <dbReference type="EMBL" id="KAK5046703.1"/>
    </source>
</evidence>
<dbReference type="PANTHER" id="PTHR43791:SF15">
    <property type="entry name" value="TRANSPORTER SEO1-RELATED"/>
    <property type="match status" value="1"/>
</dbReference>
<feature type="transmembrane region" description="Helical" evidence="8">
    <location>
        <begin position="223"/>
        <end position="245"/>
    </location>
</feature>
<gene>
    <name evidence="9" type="ORF">LTR84_007464</name>
</gene>
<feature type="transmembrane region" description="Helical" evidence="8">
    <location>
        <begin position="189"/>
        <end position="211"/>
    </location>
</feature>
<feature type="transmembrane region" description="Helical" evidence="8">
    <location>
        <begin position="154"/>
        <end position="177"/>
    </location>
</feature>
<feature type="transmembrane region" description="Helical" evidence="8">
    <location>
        <begin position="100"/>
        <end position="122"/>
    </location>
</feature>
<keyword evidence="4 8" id="KW-1133">Transmembrane helix</keyword>
<comment type="subcellular location">
    <subcellularLocation>
        <location evidence="1">Membrane</location>
        <topology evidence="1">Multi-pass membrane protein</topology>
    </subcellularLocation>
</comment>
<comment type="similarity">
    <text evidence="6">Belongs to the major facilitator superfamily. Allantoate permease family.</text>
</comment>
<evidence type="ECO:0000256" key="6">
    <source>
        <dbReference type="ARBA" id="ARBA00037968"/>
    </source>
</evidence>
<organism evidence="9 10">
    <name type="scientific">Exophiala bonariae</name>
    <dbReference type="NCBI Taxonomy" id="1690606"/>
    <lineage>
        <taxon>Eukaryota</taxon>
        <taxon>Fungi</taxon>
        <taxon>Dikarya</taxon>
        <taxon>Ascomycota</taxon>
        <taxon>Pezizomycotina</taxon>
        <taxon>Eurotiomycetes</taxon>
        <taxon>Chaetothyriomycetidae</taxon>
        <taxon>Chaetothyriales</taxon>
        <taxon>Herpotrichiellaceae</taxon>
        <taxon>Exophiala</taxon>
    </lineage>
</organism>
<evidence type="ECO:0000313" key="10">
    <source>
        <dbReference type="Proteomes" id="UP001358417"/>
    </source>
</evidence>
<dbReference type="SUPFAM" id="SSF103473">
    <property type="entry name" value="MFS general substrate transporter"/>
    <property type="match status" value="1"/>
</dbReference>
<dbReference type="PANTHER" id="PTHR43791">
    <property type="entry name" value="PERMEASE-RELATED"/>
    <property type="match status" value="1"/>
</dbReference>
<feature type="transmembrane region" description="Helical" evidence="8">
    <location>
        <begin position="334"/>
        <end position="352"/>
    </location>
</feature>
<keyword evidence="2" id="KW-0813">Transport</keyword>
<dbReference type="Proteomes" id="UP001358417">
    <property type="component" value="Unassembled WGS sequence"/>
</dbReference>
<dbReference type="GO" id="GO:0016020">
    <property type="term" value="C:membrane"/>
    <property type="evidence" value="ECO:0007669"/>
    <property type="project" value="UniProtKB-SubCell"/>
</dbReference>
<feature type="transmembrane region" description="Helical" evidence="8">
    <location>
        <begin position="364"/>
        <end position="382"/>
    </location>
</feature>
<dbReference type="FunFam" id="1.20.1250.20:FF:000065">
    <property type="entry name" value="Putative MFS pantothenate transporter"/>
    <property type="match status" value="1"/>
</dbReference>
<feature type="compositionally biased region" description="Low complexity" evidence="7">
    <location>
        <begin position="7"/>
        <end position="25"/>
    </location>
</feature>
<proteinExistence type="inferred from homology"/>
<evidence type="ECO:0000256" key="1">
    <source>
        <dbReference type="ARBA" id="ARBA00004141"/>
    </source>
</evidence>
<evidence type="ECO:0008006" key="11">
    <source>
        <dbReference type="Google" id="ProtNLM"/>
    </source>
</evidence>
<name>A0AAV9N121_9EURO</name>
<feature type="transmembrane region" description="Helical" evidence="8">
    <location>
        <begin position="129"/>
        <end position="148"/>
    </location>
</feature>
<keyword evidence="10" id="KW-1185">Reference proteome</keyword>
<reference evidence="9 10" key="1">
    <citation type="submission" date="2023-08" db="EMBL/GenBank/DDBJ databases">
        <title>Black Yeasts Isolated from many extreme environments.</title>
        <authorList>
            <person name="Coleine C."/>
            <person name="Stajich J.E."/>
            <person name="Selbmann L."/>
        </authorList>
    </citation>
    <scope>NUCLEOTIDE SEQUENCE [LARGE SCALE GENOMIC DNA]</scope>
    <source>
        <strain evidence="9 10">CCFEE 5792</strain>
    </source>
</reference>
<accession>A0AAV9N121</accession>
<dbReference type="Gene3D" id="1.20.1250.20">
    <property type="entry name" value="MFS general substrate transporter like domains"/>
    <property type="match status" value="1"/>
</dbReference>
<keyword evidence="5 8" id="KW-0472">Membrane</keyword>
<evidence type="ECO:0000256" key="5">
    <source>
        <dbReference type="ARBA" id="ARBA00023136"/>
    </source>
</evidence>
<comment type="caution">
    <text evidence="9">The sequence shown here is derived from an EMBL/GenBank/DDBJ whole genome shotgun (WGS) entry which is preliminary data.</text>
</comment>
<feature type="transmembrane region" description="Helical" evidence="8">
    <location>
        <begin position="61"/>
        <end position="80"/>
    </location>
</feature>
<feature type="region of interest" description="Disordered" evidence="7">
    <location>
        <begin position="1"/>
        <end position="33"/>
    </location>
</feature>
<dbReference type="GeneID" id="89975630"/>
<dbReference type="EMBL" id="JAVRRD010000029">
    <property type="protein sequence ID" value="KAK5046703.1"/>
    <property type="molecule type" value="Genomic_DNA"/>
</dbReference>